<keyword evidence="2" id="KW-1185">Reference proteome</keyword>
<protein>
    <submittedName>
        <fullName evidence="1">Uncharacterized protein</fullName>
    </submittedName>
</protein>
<evidence type="ECO:0000313" key="2">
    <source>
        <dbReference type="Proteomes" id="UP001055879"/>
    </source>
</evidence>
<gene>
    <name evidence="1" type="ORF">L6452_43571</name>
</gene>
<reference evidence="1 2" key="2">
    <citation type="journal article" date="2022" name="Mol. Ecol. Resour.">
        <title>The genomes of chicory, endive, great burdock and yacon provide insights into Asteraceae paleo-polyploidization history and plant inulin production.</title>
        <authorList>
            <person name="Fan W."/>
            <person name="Wang S."/>
            <person name="Wang H."/>
            <person name="Wang A."/>
            <person name="Jiang F."/>
            <person name="Liu H."/>
            <person name="Zhao H."/>
            <person name="Xu D."/>
            <person name="Zhang Y."/>
        </authorList>
    </citation>
    <scope>NUCLEOTIDE SEQUENCE [LARGE SCALE GENOMIC DNA]</scope>
    <source>
        <strain evidence="2">cv. Niubang</strain>
    </source>
</reference>
<organism evidence="1 2">
    <name type="scientific">Arctium lappa</name>
    <name type="common">Greater burdock</name>
    <name type="synonym">Lappa major</name>
    <dbReference type="NCBI Taxonomy" id="4217"/>
    <lineage>
        <taxon>Eukaryota</taxon>
        <taxon>Viridiplantae</taxon>
        <taxon>Streptophyta</taxon>
        <taxon>Embryophyta</taxon>
        <taxon>Tracheophyta</taxon>
        <taxon>Spermatophyta</taxon>
        <taxon>Magnoliopsida</taxon>
        <taxon>eudicotyledons</taxon>
        <taxon>Gunneridae</taxon>
        <taxon>Pentapetalae</taxon>
        <taxon>asterids</taxon>
        <taxon>campanulids</taxon>
        <taxon>Asterales</taxon>
        <taxon>Asteraceae</taxon>
        <taxon>Carduoideae</taxon>
        <taxon>Cardueae</taxon>
        <taxon>Arctiinae</taxon>
        <taxon>Arctium</taxon>
    </lineage>
</organism>
<accession>A0ACB8XDJ2</accession>
<dbReference type="Proteomes" id="UP001055879">
    <property type="component" value="Linkage Group LG18"/>
</dbReference>
<evidence type="ECO:0000313" key="1">
    <source>
        <dbReference type="EMBL" id="KAI3664956.1"/>
    </source>
</evidence>
<reference evidence="2" key="1">
    <citation type="journal article" date="2022" name="Mol. Ecol. Resour.">
        <title>The genomes of chicory, endive, great burdock and yacon provide insights into Asteraceae palaeo-polyploidization history and plant inulin production.</title>
        <authorList>
            <person name="Fan W."/>
            <person name="Wang S."/>
            <person name="Wang H."/>
            <person name="Wang A."/>
            <person name="Jiang F."/>
            <person name="Liu H."/>
            <person name="Zhao H."/>
            <person name="Xu D."/>
            <person name="Zhang Y."/>
        </authorList>
    </citation>
    <scope>NUCLEOTIDE SEQUENCE [LARGE SCALE GENOMIC DNA]</scope>
    <source>
        <strain evidence="2">cv. Niubang</strain>
    </source>
</reference>
<comment type="caution">
    <text evidence="1">The sequence shown here is derived from an EMBL/GenBank/DDBJ whole genome shotgun (WGS) entry which is preliminary data.</text>
</comment>
<proteinExistence type="predicted"/>
<sequence length="92" mass="10752">MNIFIYAFSSASKFIFQFLLYLRNLYLFPGFSSNPHLAVTAPFLKTVTHVKPWKSQNRKPKEKKNMRDESSRVNQTHLKTVTHLSSNHGNLR</sequence>
<dbReference type="EMBL" id="CM042064">
    <property type="protein sequence ID" value="KAI3664956.1"/>
    <property type="molecule type" value="Genomic_DNA"/>
</dbReference>
<name>A0ACB8XDJ2_ARCLA</name>